<proteinExistence type="predicted"/>
<dbReference type="PANTHER" id="PTHR11133">
    <property type="entry name" value="SACCHAROPINE DEHYDROGENASE"/>
    <property type="match status" value="1"/>
</dbReference>
<keyword evidence="1" id="KW-0560">Oxidoreductase</keyword>
<dbReference type="SUPFAM" id="SSF55347">
    <property type="entry name" value="Glyceraldehyde-3-phosphate dehydrogenase-like, C-terminal domain"/>
    <property type="match status" value="1"/>
</dbReference>
<evidence type="ECO:0000259" key="3">
    <source>
        <dbReference type="Pfam" id="PF16653"/>
    </source>
</evidence>
<gene>
    <name evidence="4" type="ORF">GENT5_19140</name>
</gene>
<dbReference type="Gene3D" id="3.30.360.10">
    <property type="entry name" value="Dihydrodipicolinate Reductase, domain 2"/>
    <property type="match status" value="1"/>
</dbReference>
<name>A0ABN6L2D2_9FLAO</name>
<dbReference type="InterPro" id="IPR051168">
    <property type="entry name" value="AASS"/>
</dbReference>
<feature type="domain" description="Saccharopine dehydrogenase NADP binding" evidence="2">
    <location>
        <begin position="4"/>
        <end position="99"/>
    </location>
</feature>
<protein>
    <submittedName>
        <fullName evidence="4">Saccharopine dehydrogenase</fullName>
    </submittedName>
</protein>
<dbReference type="InterPro" id="IPR005097">
    <property type="entry name" value="Sacchrp_dh_NADP-bd"/>
</dbReference>
<dbReference type="PANTHER" id="PTHR11133:SF22">
    <property type="entry name" value="ALPHA-AMINOADIPIC SEMIALDEHYDE SYNTHASE, MITOCHONDRIAL"/>
    <property type="match status" value="1"/>
</dbReference>
<feature type="domain" description="Saccharopine dehydrogenase-like C-terminal" evidence="3">
    <location>
        <begin position="123"/>
        <end position="354"/>
    </location>
</feature>
<reference evidence="4 5" key="1">
    <citation type="journal article" date="2022" name="Int. J. Syst. Evol. Microbiol.">
        <title>Flavobacterium ammonificans sp. nov. and Flavobacterium ammoniigenes sp. nov., ammonifying bacteria isolated from surface river water.</title>
        <authorList>
            <person name="Watanabe K."/>
            <person name="Kitamura T."/>
            <person name="Ogata Y."/>
            <person name="Shindo C."/>
            <person name="Suda W."/>
        </authorList>
    </citation>
    <scope>NUCLEOTIDE SEQUENCE [LARGE SCALE GENOMIC DNA]</scope>
    <source>
        <strain evidence="4 5">GENT5</strain>
    </source>
</reference>
<reference evidence="4 5" key="2">
    <citation type="journal article" date="2022" name="Microorganisms">
        <title>Complete Genome Sequences of Two Flavobacterium ammonificans Strains and a Flavobacterium ammoniigenes Strain of Ammonifying Bacterioplankton Isolated from Surface River Water.</title>
        <authorList>
            <person name="Suda W."/>
            <person name="Ogata Y."/>
            <person name="Shindo C."/>
            <person name="Watanabe K."/>
        </authorList>
    </citation>
    <scope>NUCLEOTIDE SEQUENCE [LARGE SCALE GENOMIC DNA]</scope>
    <source>
        <strain evidence="4 5">GENT5</strain>
    </source>
</reference>
<evidence type="ECO:0000256" key="1">
    <source>
        <dbReference type="ARBA" id="ARBA00023002"/>
    </source>
</evidence>
<dbReference type="InterPro" id="IPR036291">
    <property type="entry name" value="NAD(P)-bd_dom_sf"/>
</dbReference>
<dbReference type="RefSeq" id="WP_229317028.1">
    <property type="nucleotide sequence ID" value="NZ_AP025184.1"/>
</dbReference>
<organism evidence="4 5">
    <name type="scientific">Flavobacterium ammoniigenes</name>
    <dbReference type="NCBI Taxonomy" id="1751095"/>
    <lineage>
        <taxon>Bacteria</taxon>
        <taxon>Pseudomonadati</taxon>
        <taxon>Bacteroidota</taxon>
        <taxon>Flavobacteriia</taxon>
        <taxon>Flavobacteriales</taxon>
        <taxon>Flavobacteriaceae</taxon>
        <taxon>Flavobacterium</taxon>
    </lineage>
</organism>
<evidence type="ECO:0000313" key="5">
    <source>
        <dbReference type="Proteomes" id="UP001319867"/>
    </source>
</evidence>
<accession>A0ABN6L2D2</accession>
<dbReference type="EMBL" id="AP025184">
    <property type="protein sequence ID" value="BDB55609.1"/>
    <property type="molecule type" value="Genomic_DNA"/>
</dbReference>
<sequence>MKKIIILGSGKIGSTAAFMLQESSKFQVTIVDNQRQDHHTELEKAGIVVLIENISDASTIDAVLANGYEYVLNACPYHLNIGIIDAVAKKEMHYFDLSEDVKSANYIKEIAKKSKSTFIPQCGLAPGFVSISANHLCNYFDELKDVKLRVGALTLSPNNMLKYNLSWSTDGLLNEYSHPCDAIVNGKFTKVLPLEGLEYFCLEGIEYEAFNTSGGIGGLAEKLNGKVENLDYKTIRYKGHRDLMKFLFEDLGFKNDRPLLTKIFNNNIATTSEDVIIIYISVTGLINGKLEQKTVSHTIPNQMVGNKHFTGIQLTTAGSVCAVIDLHSQGKIAQSGYVMQEDIPYEDYVKSPFLNYYFK</sequence>
<keyword evidence="5" id="KW-1185">Reference proteome</keyword>
<dbReference type="Gene3D" id="3.40.50.720">
    <property type="entry name" value="NAD(P)-binding Rossmann-like Domain"/>
    <property type="match status" value="1"/>
</dbReference>
<dbReference type="Proteomes" id="UP001319867">
    <property type="component" value="Chromosome"/>
</dbReference>
<dbReference type="SUPFAM" id="SSF51735">
    <property type="entry name" value="NAD(P)-binding Rossmann-fold domains"/>
    <property type="match status" value="1"/>
</dbReference>
<dbReference type="Pfam" id="PF03435">
    <property type="entry name" value="Sacchrp_dh_NADP"/>
    <property type="match status" value="1"/>
</dbReference>
<dbReference type="InterPro" id="IPR032095">
    <property type="entry name" value="Sacchrp_dh-like_C"/>
</dbReference>
<evidence type="ECO:0000313" key="4">
    <source>
        <dbReference type="EMBL" id="BDB55609.1"/>
    </source>
</evidence>
<evidence type="ECO:0000259" key="2">
    <source>
        <dbReference type="Pfam" id="PF03435"/>
    </source>
</evidence>
<dbReference type="Pfam" id="PF16653">
    <property type="entry name" value="Sacchrp_dh_C"/>
    <property type="match status" value="1"/>
</dbReference>